<dbReference type="OrthoDB" id="2126698at2759"/>
<gene>
    <name evidence="3" type="ORF">PHPALM_7660</name>
</gene>
<name>A0A2P4YBR9_9STRA</name>
<dbReference type="GO" id="GO:0016020">
    <property type="term" value="C:membrane"/>
    <property type="evidence" value="ECO:0007669"/>
    <property type="project" value="InterPro"/>
</dbReference>
<dbReference type="Proteomes" id="UP000237271">
    <property type="component" value="Unassembled WGS sequence"/>
</dbReference>
<dbReference type="AlphaFoldDB" id="A0A2P4YBR9"/>
<sequence length="170" mass="18328">MTASILPKAVMRVSANPVLVNINNTIYMTFAGLAVASNIRVGNCLGANAPKQARVACTVSLTLTLAISATFAITLYCTSCKCLQRLGREKRKAAREKKAAESVNVAEPAIEDQPAAEPEAKQAPVVSGETGLWLGFGFGIFVAASLQFYMLFERWTWVELADEAQKRTAE</sequence>
<dbReference type="InterPro" id="IPR002528">
    <property type="entry name" value="MATE_fam"/>
</dbReference>
<proteinExistence type="inferred from homology"/>
<evidence type="ECO:0000313" key="4">
    <source>
        <dbReference type="Proteomes" id="UP000237271"/>
    </source>
</evidence>
<accession>A0A2P4YBR9</accession>
<evidence type="ECO:0000256" key="2">
    <source>
        <dbReference type="SAM" id="Phobius"/>
    </source>
</evidence>
<evidence type="ECO:0000313" key="3">
    <source>
        <dbReference type="EMBL" id="POM75261.1"/>
    </source>
</evidence>
<comment type="caution">
    <text evidence="3">The sequence shown here is derived from an EMBL/GenBank/DDBJ whole genome shotgun (WGS) entry which is preliminary data.</text>
</comment>
<dbReference type="PANTHER" id="PTHR11206">
    <property type="entry name" value="MULTIDRUG RESISTANCE PROTEIN"/>
    <property type="match status" value="1"/>
</dbReference>
<dbReference type="GO" id="GO:0015297">
    <property type="term" value="F:antiporter activity"/>
    <property type="evidence" value="ECO:0007669"/>
    <property type="project" value="InterPro"/>
</dbReference>
<feature type="transmembrane region" description="Helical" evidence="2">
    <location>
        <begin position="132"/>
        <end position="152"/>
    </location>
</feature>
<keyword evidence="2" id="KW-0812">Transmembrane</keyword>
<evidence type="ECO:0000256" key="1">
    <source>
        <dbReference type="ARBA" id="ARBA00010199"/>
    </source>
</evidence>
<dbReference type="EMBL" id="NCKW01003941">
    <property type="protein sequence ID" value="POM75261.1"/>
    <property type="molecule type" value="Genomic_DNA"/>
</dbReference>
<organism evidence="3 4">
    <name type="scientific">Phytophthora palmivora</name>
    <dbReference type="NCBI Taxonomy" id="4796"/>
    <lineage>
        <taxon>Eukaryota</taxon>
        <taxon>Sar</taxon>
        <taxon>Stramenopiles</taxon>
        <taxon>Oomycota</taxon>
        <taxon>Peronosporomycetes</taxon>
        <taxon>Peronosporales</taxon>
        <taxon>Peronosporaceae</taxon>
        <taxon>Phytophthora</taxon>
    </lineage>
</organism>
<dbReference type="GO" id="GO:0042910">
    <property type="term" value="F:xenobiotic transmembrane transporter activity"/>
    <property type="evidence" value="ECO:0007669"/>
    <property type="project" value="InterPro"/>
</dbReference>
<feature type="transmembrane region" description="Helical" evidence="2">
    <location>
        <begin position="20"/>
        <end position="41"/>
    </location>
</feature>
<dbReference type="Pfam" id="PF01554">
    <property type="entry name" value="MatE"/>
    <property type="match status" value="1"/>
</dbReference>
<comment type="similarity">
    <text evidence="1">Belongs to the multi antimicrobial extrusion (MATE) (TC 2.A.66.1) family.</text>
</comment>
<keyword evidence="2" id="KW-0472">Membrane</keyword>
<feature type="transmembrane region" description="Helical" evidence="2">
    <location>
        <begin position="53"/>
        <end position="76"/>
    </location>
</feature>
<reference evidence="3 4" key="1">
    <citation type="journal article" date="2017" name="Genome Biol. Evol.">
        <title>Phytophthora megakarya and P. palmivora, closely related causal agents of cacao black pod rot, underwent increases in genome sizes and gene numbers by different mechanisms.</title>
        <authorList>
            <person name="Ali S.S."/>
            <person name="Shao J."/>
            <person name="Lary D.J."/>
            <person name="Kronmiller B."/>
            <person name="Shen D."/>
            <person name="Strem M.D."/>
            <person name="Amoako-Attah I."/>
            <person name="Akrofi A.Y."/>
            <person name="Begoude B.A."/>
            <person name="Ten Hoopen G.M."/>
            <person name="Coulibaly K."/>
            <person name="Kebe B.I."/>
            <person name="Melnick R.L."/>
            <person name="Guiltinan M.J."/>
            <person name="Tyler B.M."/>
            <person name="Meinhardt L.W."/>
            <person name="Bailey B.A."/>
        </authorList>
    </citation>
    <scope>NUCLEOTIDE SEQUENCE [LARGE SCALE GENOMIC DNA]</scope>
    <source>
        <strain evidence="4">sbr112.9</strain>
    </source>
</reference>
<keyword evidence="2" id="KW-1133">Transmembrane helix</keyword>
<keyword evidence="4" id="KW-1185">Reference proteome</keyword>
<protein>
    <submittedName>
        <fullName evidence="3">Multidrug/Oligosaccharidyl-lipid/Polysaccharide (MOP) Flippase Superfamily</fullName>
    </submittedName>
</protein>